<feature type="region of interest" description="Disordered" evidence="1">
    <location>
        <begin position="237"/>
        <end position="367"/>
    </location>
</feature>
<feature type="compositionally biased region" description="Polar residues" evidence="1">
    <location>
        <begin position="102"/>
        <end position="113"/>
    </location>
</feature>
<name>F2YLJ4_BRAFL</name>
<feature type="region of interest" description="Disordered" evidence="1">
    <location>
        <begin position="1"/>
        <end position="60"/>
    </location>
</feature>
<feature type="non-terminal residue" evidence="2">
    <location>
        <position position="1"/>
    </location>
</feature>
<reference evidence="2" key="1">
    <citation type="journal article" date="2011" name="Proc. Natl. Acad. Sci. U.S.A.">
        <title>Stepwise assembly of the Nova-regulated alternative splicing network in the vertebrate brain.</title>
        <authorList>
            <person name="Irimia M."/>
            <person name="Denuc A."/>
            <person name="Burguera D."/>
            <person name="Somorjai I."/>
            <person name="Martin-Duran J.M."/>
            <person name="Genikhovich G."/>
            <person name="Jimenez-Delgado S."/>
            <person name="Technau U."/>
            <person name="Roy S.W."/>
            <person name="Marfany G."/>
            <person name="Garcia-Fernandez J."/>
        </authorList>
    </citation>
    <scope>NUCLEOTIDE SEQUENCE</scope>
</reference>
<evidence type="ECO:0000256" key="1">
    <source>
        <dbReference type="SAM" id="MobiDB-lite"/>
    </source>
</evidence>
<protein>
    <submittedName>
        <fullName evidence="2">Transforming acidic coiled-coil containing protein 2</fullName>
    </submittedName>
</protein>
<dbReference type="AlphaFoldDB" id="F2YLJ4"/>
<dbReference type="EMBL" id="JF314400">
    <property type="protein sequence ID" value="ADZ57268.1"/>
    <property type="molecule type" value="mRNA"/>
</dbReference>
<proteinExistence type="evidence at transcript level"/>
<accession>F2YLJ4</accession>
<sequence>SKVPSVVPNVTSVAESVKSELEGITQLESSETLCPSDPKPEPSGNTGGQVEATPLPDKSEVETISVPNSDEAVIPSLETVTKPEQSGPDLLTSAPITEPDAISTSVEPETSGTEVLTELEQNTPEVHTKAHLAESVIVGKSEPCEAPGAKSVINTEQIGQGKPTESRIAQAESLTKSQKVEANVEAPVGQFESVSQVGEFQLEVLPEAENVNVEVLSPSENLESEIVSQEKVVSDIAPHVEEENTEVATRVESPNFSVQPKIEEPQVQVPIQPKTASSETDHDSKPAAVVELHPQLGTLQDEVDIPSDSSLQETTPAVPINKVDLLPEIPAVETPDTEASKDKPSPRPSPPRTTESFAPKASKQDEGIVQLLRYSQADQDAAVKQAKEEV</sequence>
<organism evidence="2">
    <name type="scientific">Branchiostoma floridae</name>
    <name type="common">Florida lancelet</name>
    <name type="synonym">Amphioxus</name>
    <dbReference type="NCBI Taxonomy" id="7739"/>
    <lineage>
        <taxon>Eukaryota</taxon>
        <taxon>Metazoa</taxon>
        <taxon>Chordata</taxon>
        <taxon>Cephalochordata</taxon>
        <taxon>Leptocardii</taxon>
        <taxon>Amphioxiformes</taxon>
        <taxon>Branchiostomatidae</taxon>
        <taxon>Branchiostoma</taxon>
    </lineage>
</organism>
<feature type="non-terminal residue" evidence="2">
    <location>
        <position position="390"/>
    </location>
</feature>
<evidence type="ECO:0000313" key="2">
    <source>
        <dbReference type="EMBL" id="ADZ57268.1"/>
    </source>
</evidence>
<feature type="region of interest" description="Disordered" evidence="1">
    <location>
        <begin position="78"/>
        <end position="113"/>
    </location>
</feature>